<feature type="compositionally biased region" description="Polar residues" evidence="1">
    <location>
        <begin position="212"/>
        <end position="227"/>
    </location>
</feature>
<gene>
    <name evidence="3" type="ORF">ILEXP_LOCUS24228</name>
</gene>
<feature type="region of interest" description="Disordered" evidence="1">
    <location>
        <begin position="284"/>
        <end position="323"/>
    </location>
</feature>
<feature type="compositionally biased region" description="Basic residues" evidence="1">
    <location>
        <begin position="178"/>
        <end position="191"/>
    </location>
</feature>
<feature type="compositionally biased region" description="Basic residues" evidence="1">
    <location>
        <begin position="292"/>
        <end position="305"/>
    </location>
</feature>
<evidence type="ECO:0000256" key="1">
    <source>
        <dbReference type="SAM" id="MobiDB-lite"/>
    </source>
</evidence>
<reference evidence="3 4" key="1">
    <citation type="submission" date="2024-02" db="EMBL/GenBank/DDBJ databases">
        <authorList>
            <person name="Vignale AGUSTIN F."/>
            <person name="Sosa J E."/>
            <person name="Modenutti C."/>
        </authorList>
    </citation>
    <scope>NUCLEOTIDE SEQUENCE [LARGE SCALE GENOMIC DNA]</scope>
</reference>
<dbReference type="InterPro" id="IPR016135">
    <property type="entry name" value="UBQ-conjugating_enzyme/RWD"/>
</dbReference>
<evidence type="ECO:0000313" key="3">
    <source>
        <dbReference type="EMBL" id="CAK9155816.1"/>
    </source>
</evidence>
<feature type="domain" description="UBC core" evidence="2">
    <location>
        <begin position="326"/>
        <end position="415"/>
    </location>
</feature>
<dbReference type="Proteomes" id="UP001642360">
    <property type="component" value="Unassembled WGS sequence"/>
</dbReference>
<dbReference type="AlphaFoldDB" id="A0ABC8SIE3"/>
<dbReference type="Gene3D" id="3.10.110.10">
    <property type="entry name" value="Ubiquitin Conjugating Enzyme"/>
    <property type="match status" value="1"/>
</dbReference>
<sequence>METSGMALESPAVEEDAVVNLCVERVDVAEDLTRSSLDTILEIGIENGYRGSSGSQSDVISLNSKISVDELPEPSVPTALDKDITALISEFDASDHAHGILDEGTVSIGSQGGTTRNLTLEEATDTILFCSSIVQNLAHEAATIAMEKENSVPLENFRPTATILGNSISNRMEPRGRTVQKHTSRSQKTRQRRVETDTKPPTNTVGDDKTDVSATHEGTVSIGSQGGTTRNLTLEEATDTILFCSSIVQNLAHEAATIAMEKENSVPLENSRPTATILGNSISNRMEPRGRTVQKHTSRSQKTRQRRVETDTKPPTNTVGDDKTDVSATRIVGVPNKGDNMKPPKLESKCNCTIIEDVNSNLIIQSQGYSLDEGTFKLTLQFIEDYPNKPPTVGFISQMFQANSLVSQVSKSVSI</sequence>
<feature type="region of interest" description="Disordered" evidence="1">
    <location>
        <begin position="169"/>
        <end position="227"/>
    </location>
</feature>
<dbReference type="SUPFAM" id="SSF54495">
    <property type="entry name" value="UBC-like"/>
    <property type="match status" value="1"/>
</dbReference>
<dbReference type="Pfam" id="PF00179">
    <property type="entry name" value="UQ_con"/>
    <property type="match status" value="1"/>
</dbReference>
<accession>A0ABC8SIE3</accession>
<evidence type="ECO:0000313" key="4">
    <source>
        <dbReference type="Proteomes" id="UP001642360"/>
    </source>
</evidence>
<dbReference type="PROSITE" id="PS50127">
    <property type="entry name" value="UBC_2"/>
    <property type="match status" value="1"/>
</dbReference>
<organism evidence="3 4">
    <name type="scientific">Ilex paraguariensis</name>
    <name type="common">yerba mate</name>
    <dbReference type="NCBI Taxonomy" id="185542"/>
    <lineage>
        <taxon>Eukaryota</taxon>
        <taxon>Viridiplantae</taxon>
        <taxon>Streptophyta</taxon>
        <taxon>Embryophyta</taxon>
        <taxon>Tracheophyta</taxon>
        <taxon>Spermatophyta</taxon>
        <taxon>Magnoliopsida</taxon>
        <taxon>eudicotyledons</taxon>
        <taxon>Gunneridae</taxon>
        <taxon>Pentapetalae</taxon>
        <taxon>asterids</taxon>
        <taxon>campanulids</taxon>
        <taxon>Aquifoliales</taxon>
        <taxon>Aquifoliaceae</taxon>
        <taxon>Ilex</taxon>
    </lineage>
</organism>
<proteinExistence type="predicted"/>
<comment type="caution">
    <text evidence="3">The sequence shown here is derived from an EMBL/GenBank/DDBJ whole genome shotgun (WGS) entry which is preliminary data.</text>
</comment>
<dbReference type="EMBL" id="CAUOFW020002747">
    <property type="protein sequence ID" value="CAK9155816.1"/>
    <property type="molecule type" value="Genomic_DNA"/>
</dbReference>
<protein>
    <recommendedName>
        <fullName evidence="2">UBC core domain-containing protein</fullName>
    </recommendedName>
</protein>
<name>A0ABC8SIE3_9AQUA</name>
<dbReference type="InterPro" id="IPR000608">
    <property type="entry name" value="UBC"/>
</dbReference>
<keyword evidence="4" id="KW-1185">Reference proteome</keyword>
<evidence type="ECO:0000259" key="2">
    <source>
        <dbReference type="PROSITE" id="PS50127"/>
    </source>
</evidence>